<comment type="similarity">
    <text evidence="1">Belongs to the paxM FAD-dependent monooxygenase family.</text>
</comment>
<name>A0A9W8Z4F3_9PEZI</name>
<evidence type="ECO:0000313" key="7">
    <source>
        <dbReference type="EMBL" id="KAJ4397590.1"/>
    </source>
</evidence>
<dbReference type="InterPro" id="IPR002938">
    <property type="entry name" value="FAD-bd"/>
</dbReference>
<evidence type="ECO:0000256" key="4">
    <source>
        <dbReference type="ARBA" id="ARBA00023002"/>
    </source>
</evidence>
<dbReference type="SUPFAM" id="SSF51905">
    <property type="entry name" value="FAD/NAD(P)-binding domain"/>
    <property type="match status" value="1"/>
</dbReference>
<dbReference type="Pfam" id="PF01494">
    <property type="entry name" value="FAD_binding_3"/>
    <property type="match status" value="1"/>
</dbReference>
<keyword evidence="2" id="KW-0285">Flavoprotein</keyword>
<dbReference type="EMBL" id="JAPEVB010000001">
    <property type="protein sequence ID" value="KAJ4397590.1"/>
    <property type="molecule type" value="Genomic_DNA"/>
</dbReference>
<proteinExistence type="inferred from homology"/>
<sequence length="427" mass="47101">MKIIIVGAGLGGLTAAFRLAKSGHDVQVLERSSILIPKGGAINVRAGGSRSMVSWGLAPAFEAIASETPHTLLRSRATGDVMMRNIVTDASDVPDWGLVRQDVMKVLYDKCQEVRAKFRFGEVVVDVEDDAEGAAVKLADGTVIKADMILAADGVRSRIRSKILSDLNCDHEPITSDFNFYGALIREADLVERPGMERLMEGNNINIWMGSGGYTVTRFHSKFRQVDALFGVISEVDGKALWDEKGDIDFVRNFYKGDCSELVQSLAAAKSCDRWKLAELPDLPRWMSKAGRVLLLGDSAHAMHPSAALGYTTIIEDIAVLDFLLSSQGLSENEMVKQVPRIATDWQNICKPRAERIKAYSRANTEMFCGQPATPLDNLERRNVKSLKGIEADMNGSFTTSRFTKWSLDYDPIAAAKKYLREGHPRL</sequence>
<keyword evidence="8" id="KW-1185">Reference proteome</keyword>
<dbReference type="InterPro" id="IPR050493">
    <property type="entry name" value="FAD-dep_Monooxygenase_BioMet"/>
</dbReference>
<evidence type="ECO:0000259" key="6">
    <source>
        <dbReference type="Pfam" id="PF01494"/>
    </source>
</evidence>
<comment type="caution">
    <text evidence="7">The sequence shown here is derived from an EMBL/GenBank/DDBJ whole genome shotgun (WGS) entry which is preliminary data.</text>
</comment>
<evidence type="ECO:0000256" key="5">
    <source>
        <dbReference type="ARBA" id="ARBA00023033"/>
    </source>
</evidence>
<evidence type="ECO:0000313" key="8">
    <source>
        <dbReference type="Proteomes" id="UP001140453"/>
    </source>
</evidence>
<dbReference type="GO" id="GO:0071949">
    <property type="term" value="F:FAD binding"/>
    <property type="evidence" value="ECO:0007669"/>
    <property type="project" value="InterPro"/>
</dbReference>
<dbReference type="PRINTS" id="PR00420">
    <property type="entry name" value="RNGMNOXGNASE"/>
</dbReference>
<dbReference type="PANTHER" id="PTHR13789">
    <property type="entry name" value="MONOOXYGENASE"/>
    <property type="match status" value="1"/>
</dbReference>
<dbReference type="AlphaFoldDB" id="A0A9W8Z4F3"/>
<organism evidence="7 8">
    <name type="scientific">Gnomoniopsis smithogilvyi</name>
    <dbReference type="NCBI Taxonomy" id="1191159"/>
    <lineage>
        <taxon>Eukaryota</taxon>
        <taxon>Fungi</taxon>
        <taxon>Dikarya</taxon>
        <taxon>Ascomycota</taxon>
        <taxon>Pezizomycotina</taxon>
        <taxon>Sordariomycetes</taxon>
        <taxon>Sordariomycetidae</taxon>
        <taxon>Diaporthales</taxon>
        <taxon>Gnomoniaceae</taxon>
        <taxon>Gnomoniopsis</taxon>
    </lineage>
</organism>
<reference evidence="7" key="1">
    <citation type="submission" date="2022-10" db="EMBL/GenBank/DDBJ databases">
        <title>Tapping the CABI collections for fungal endophytes: first genome assemblies for Collariella, Neodidymelliopsis, Ascochyta clinopodiicola, Didymella pomorum, Didymosphaeria variabile, Neocosmospora piperis and Neocucurbitaria cava.</title>
        <authorList>
            <person name="Hill R."/>
        </authorList>
    </citation>
    <scope>NUCLEOTIDE SEQUENCE</scope>
    <source>
        <strain evidence="7">IMI 355082</strain>
    </source>
</reference>
<dbReference type="OrthoDB" id="420606at2759"/>
<dbReference type="Proteomes" id="UP001140453">
    <property type="component" value="Unassembled WGS sequence"/>
</dbReference>
<gene>
    <name evidence="7" type="ORF">N0V93_001823</name>
</gene>
<keyword evidence="5" id="KW-0503">Monooxygenase</keyword>
<accession>A0A9W8Z4F3</accession>
<keyword evidence="4" id="KW-0560">Oxidoreductase</keyword>
<dbReference type="PANTHER" id="PTHR13789:SF309">
    <property type="entry name" value="PUTATIVE (AFU_ORTHOLOGUE AFUA_6G14510)-RELATED"/>
    <property type="match status" value="1"/>
</dbReference>
<dbReference type="Gene3D" id="3.50.50.60">
    <property type="entry name" value="FAD/NAD(P)-binding domain"/>
    <property type="match status" value="1"/>
</dbReference>
<keyword evidence="3" id="KW-0274">FAD</keyword>
<protein>
    <recommendedName>
        <fullName evidence="6">FAD-binding domain-containing protein</fullName>
    </recommendedName>
</protein>
<dbReference type="InterPro" id="IPR036188">
    <property type="entry name" value="FAD/NAD-bd_sf"/>
</dbReference>
<evidence type="ECO:0000256" key="2">
    <source>
        <dbReference type="ARBA" id="ARBA00022630"/>
    </source>
</evidence>
<evidence type="ECO:0000256" key="1">
    <source>
        <dbReference type="ARBA" id="ARBA00007992"/>
    </source>
</evidence>
<dbReference type="GO" id="GO:0004497">
    <property type="term" value="F:monooxygenase activity"/>
    <property type="evidence" value="ECO:0007669"/>
    <property type="project" value="UniProtKB-KW"/>
</dbReference>
<evidence type="ECO:0000256" key="3">
    <source>
        <dbReference type="ARBA" id="ARBA00022827"/>
    </source>
</evidence>
<feature type="domain" description="FAD-binding" evidence="6">
    <location>
        <begin position="2"/>
        <end position="321"/>
    </location>
</feature>